<dbReference type="Pfam" id="PF13247">
    <property type="entry name" value="Fer4_11"/>
    <property type="match status" value="1"/>
</dbReference>
<evidence type="ECO:0000256" key="3">
    <source>
        <dbReference type="ARBA" id="ARBA00022723"/>
    </source>
</evidence>
<keyword evidence="6" id="KW-0411">Iron-sulfur</keyword>
<dbReference type="SUPFAM" id="SSF54862">
    <property type="entry name" value="4Fe-4S ferredoxins"/>
    <property type="match status" value="1"/>
</dbReference>
<organism evidence="8">
    <name type="scientific">Desulfomonile tiedjei</name>
    <dbReference type="NCBI Taxonomy" id="2358"/>
    <lineage>
        <taxon>Bacteria</taxon>
        <taxon>Pseudomonadati</taxon>
        <taxon>Thermodesulfobacteriota</taxon>
        <taxon>Desulfomonilia</taxon>
        <taxon>Desulfomonilales</taxon>
        <taxon>Desulfomonilaceae</taxon>
        <taxon>Desulfomonile</taxon>
    </lineage>
</organism>
<sequence length="215" mass="23981">MSSGFSILVDTSKCTACRGCQVACKQWNGLPGTNTKNNGSYENPQDLSFETFKILRYSEGVNGDGKPHWYFFSEQCRHCLSPGCMAAAEKDEIIHDEKTGAVLFTPATKNLDFKASLEGCPYNIPRQNPKTKQMFKCTLCFDRISNGMIPACVKSCPTGAMQFGERDKILDACKKRVDELKASFPKAKALNPDDVRVIYIVTDDPKKYWKYAAGK</sequence>
<dbReference type="PANTHER" id="PTHR43545:SF6">
    <property type="entry name" value="FORMATE DEHYDROGENASE, NITRATE-INDUCIBLE, IRON-SULFUR SUBUNIT"/>
    <property type="match status" value="1"/>
</dbReference>
<comment type="subcellular location">
    <subcellularLocation>
        <location evidence="1">Cell envelope</location>
    </subcellularLocation>
</comment>
<evidence type="ECO:0000256" key="4">
    <source>
        <dbReference type="ARBA" id="ARBA00022737"/>
    </source>
</evidence>
<name>A0A7C4ASU6_9BACT</name>
<comment type="caution">
    <text evidence="8">The sequence shown here is derived from an EMBL/GenBank/DDBJ whole genome shotgun (WGS) entry which is preliminary data.</text>
</comment>
<dbReference type="AlphaFoldDB" id="A0A7C4ASU6"/>
<keyword evidence="4" id="KW-0677">Repeat</keyword>
<dbReference type="PROSITE" id="PS51379">
    <property type="entry name" value="4FE4S_FER_2"/>
    <property type="match status" value="1"/>
</dbReference>
<evidence type="ECO:0000313" key="8">
    <source>
        <dbReference type="EMBL" id="HGH61603.1"/>
    </source>
</evidence>
<dbReference type="PANTHER" id="PTHR43545">
    <property type="entry name" value="FORMATE DEHYDROGENASE, NITRATE-INDUCIBLE, IRON-SULFUR SUBUNIT"/>
    <property type="match status" value="1"/>
</dbReference>
<dbReference type="GO" id="GO:0046872">
    <property type="term" value="F:metal ion binding"/>
    <property type="evidence" value="ECO:0007669"/>
    <property type="project" value="UniProtKB-KW"/>
</dbReference>
<keyword evidence="2" id="KW-0004">4Fe-4S</keyword>
<dbReference type="InterPro" id="IPR017896">
    <property type="entry name" value="4Fe4S_Fe-S-bd"/>
</dbReference>
<evidence type="ECO:0000256" key="5">
    <source>
        <dbReference type="ARBA" id="ARBA00023004"/>
    </source>
</evidence>
<accession>A0A7C4ASU6</accession>
<dbReference type="InterPro" id="IPR051555">
    <property type="entry name" value="FDH_Electron_Transfer_Unit"/>
</dbReference>
<dbReference type="CDD" id="cd10559">
    <property type="entry name" value="W-FDH"/>
    <property type="match status" value="1"/>
</dbReference>
<dbReference type="GO" id="GO:0051539">
    <property type="term" value="F:4 iron, 4 sulfur cluster binding"/>
    <property type="evidence" value="ECO:0007669"/>
    <property type="project" value="UniProtKB-KW"/>
</dbReference>
<keyword evidence="3" id="KW-0479">Metal-binding</keyword>
<evidence type="ECO:0000256" key="6">
    <source>
        <dbReference type="ARBA" id="ARBA00023014"/>
    </source>
</evidence>
<proteinExistence type="predicted"/>
<dbReference type="EMBL" id="DTGT01000317">
    <property type="protein sequence ID" value="HGH61603.1"/>
    <property type="molecule type" value="Genomic_DNA"/>
</dbReference>
<feature type="domain" description="4Fe-4S ferredoxin-type" evidence="7">
    <location>
        <begin position="5"/>
        <end position="35"/>
    </location>
</feature>
<dbReference type="Gene3D" id="3.30.70.20">
    <property type="match status" value="2"/>
</dbReference>
<reference evidence="8" key="1">
    <citation type="journal article" date="2020" name="mSystems">
        <title>Genome- and Community-Level Interaction Insights into Carbon Utilization and Element Cycling Functions of Hydrothermarchaeota in Hydrothermal Sediment.</title>
        <authorList>
            <person name="Zhou Z."/>
            <person name="Liu Y."/>
            <person name="Xu W."/>
            <person name="Pan J."/>
            <person name="Luo Z.H."/>
            <person name="Li M."/>
        </authorList>
    </citation>
    <scope>NUCLEOTIDE SEQUENCE [LARGE SCALE GENOMIC DNA]</scope>
    <source>
        <strain evidence="8">SpSt-769</strain>
    </source>
</reference>
<dbReference type="GO" id="GO:0030313">
    <property type="term" value="C:cell envelope"/>
    <property type="evidence" value="ECO:0007669"/>
    <property type="project" value="UniProtKB-SubCell"/>
</dbReference>
<protein>
    <submittedName>
        <fullName evidence="8">Formate dehydrogenase</fullName>
    </submittedName>
</protein>
<evidence type="ECO:0000256" key="1">
    <source>
        <dbReference type="ARBA" id="ARBA00004196"/>
    </source>
</evidence>
<keyword evidence="5" id="KW-0408">Iron</keyword>
<evidence type="ECO:0000256" key="2">
    <source>
        <dbReference type="ARBA" id="ARBA00022485"/>
    </source>
</evidence>
<gene>
    <name evidence="8" type="ORF">ENV54_09930</name>
</gene>
<evidence type="ECO:0000259" key="7">
    <source>
        <dbReference type="PROSITE" id="PS51379"/>
    </source>
</evidence>